<protein>
    <recommendedName>
        <fullName evidence="4">Hemerythrin HHE cation binding domain-containing protein</fullName>
    </recommendedName>
</protein>
<dbReference type="RefSeq" id="WP_182152992.1">
    <property type="nucleotide sequence ID" value="NZ_JACEZU010000003.1"/>
</dbReference>
<organism evidence="2 3">
    <name type="scientific">Rugamonas apoptosis</name>
    <dbReference type="NCBI Taxonomy" id="2758570"/>
    <lineage>
        <taxon>Bacteria</taxon>
        <taxon>Pseudomonadati</taxon>
        <taxon>Pseudomonadota</taxon>
        <taxon>Betaproteobacteria</taxon>
        <taxon>Burkholderiales</taxon>
        <taxon>Oxalobacteraceae</taxon>
        <taxon>Telluria group</taxon>
        <taxon>Rugamonas</taxon>
    </lineage>
</organism>
<dbReference type="Proteomes" id="UP000573499">
    <property type="component" value="Unassembled WGS sequence"/>
</dbReference>
<reference evidence="2 3" key="1">
    <citation type="submission" date="2020-07" db="EMBL/GenBank/DDBJ databases">
        <title>Novel species isolated from subtropical streams in China.</title>
        <authorList>
            <person name="Lu H."/>
        </authorList>
    </citation>
    <scope>NUCLEOTIDE SEQUENCE [LARGE SCALE GENOMIC DNA]</scope>
    <source>
        <strain evidence="2 3">LX47W</strain>
    </source>
</reference>
<dbReference type="Gene3D" id="1.20.120.520">
    <property type="entry name" value="nmb1532 protein domain like"/>
    <property type="match status" value="1"/>
</dbReference>
<keyword evidence="3" id="KW-1185">Reference proteome</keyword>
<comment type="caution">
    <text evidence="2">The sequence shown here is derived from an EMBL/GenBank/DDBJ whole genome shotgun (WGS) entry which is preliminary data.</text>
</comment>
<dbReference type="AlphaFoldDB" id="A0A7W2F8R0"/>
<evidence type="ECO:0000256" key="1">
    <source>
        <dbReference type="SAM" id="Coils"/>
    </source>
</evidence>
<evidence type="ECO:0000313" key="3">
    <source>
        <dbReference type="Proteomes" id="UP000573499"/>
    </source>
</evidence>
<proteinExistence type="predicted"/>
<accession>A0A7W2F8R0</accession>
<evidence type="ECO:0000313" key="2">
    <source>
        <dbReference type="EMBL" id="MBA5687171.1"/>
    </source>
</evidence>
<dbReference type="EMBL" id="JACEZU010000003">
    <property type="protein sequence ID" value="MBA5687171.1"/>
    <property type="molecule type" value="Genomic_DNA"/>
</dbReference>
<keyword evidence="1" id="KW-0175">Coiled coil</keyword>
<evidence type="ECO:0008006" key="4">
    <source>
        <dbReference type="Google" id="ProtNLM"/>
    </source>
</evidence>
<name>A0A7W2F8R0_9BURK</name>
<gene>
    <name evidence="2" type="ORF">H3H39_08950</name>
</gene>
<feature type="coiled-coil region" evidence="1">
    <location>
        <begin position="71"/>
        <end position="102"/>
    </location>
</feature>
<sequence>MLTATYTLVALSVEQAKVRISLQSFQHHVRATLLQQHSLTIGQLEYACEMLNRLYQTCNWRKTEMYLIPAIRQATERADQLIDELNRLNQSALAEIRAMQARMGDLAEGNDAQVGQICDSVDAFCAALLQRLEKEEQELFAIARSVIGGDAWFAIANQFLLHDAKLEEVRRGKSPAADGAAILPGGDERPDDAIAIPALAVLPLPGMDVEQTLPPLLRQLPERRVRQRVRAG</sequence>